<accession>A0A1M6BEZ1</accession>
<dbReference type="InterPro" id="IPR036412">
    <property type="entry name" value="HAD-like_sf"/>
</dbReference>
<name>A0A1M6BEZ1_BUTFI</name>
<reference evidence="3" key="1">
    <citation type="submission" date="2016-11" db="EMBL/GenBank/DDBJ databases">
        <authorList>
            <person name="Varghese N."/>
            <person name="Submissions S."/>
        </authorList>
    </citation>
    <scope>NUCLEOTIDE SEQUENCE [LARGE SCALE GENOMIC DNA]</scope>
    <source>
        <strain evidence="3">DSM 3071</strain>
    </source>
</reference>
<organism evidence="2 3">
    <name type="scientific">Butyrivibrio fibrisolvens DSM 3071</name>
    <dbReference type="NCBI Taxonomy" id="1121131"/>
    <lineage>
        <taxon>Bacteria</taxon>
        <taxon>Bacillati</taxon>
        <taxon>Bacillota</taxon>
        <taxon>Clostridia</taxon>
        <taxon>Lachnospirales</taxon>
        <taxon>Lachnospiraceae</taxon>
        <taxon>Butyrivibrio</taxon>
    </lineage>
</organism>
<dbReference type="PANTHER" id="PTHR43316:SF8">
    <property type="entry name" value="HAD FAMILY HYDROLASE"/>
    <property type="match status" value="1"/>
</dbReference>
<proteinExistence type="predicted"/>
<dbReference type="GeneID" id="89510834"/>
<sequence length="272" mass="31307">MNLKYDNFIFDLYGTLVDIHTDENRPEFWKEIAGFYSCYGADYTPEQLQQKYFDFVMEQEHELAYKLAINYPEIRLEKVFAKLLIKAPVHHDTDSPVADMTEEELTDSQWAKDLSNIFRTLSRDKLRLYPGVKETLDTIKKSGGKIYLLSNAQGLFTRPELEITGLTKYFDAIYISSENQMKKPQPQYMKKLLDEHKLTTTSCVMIGNEIQSDIGIAAACKVDSIFLNTDNLSAIEMRARLSRVIDGYFKGYKPEMVVSGDIREILDICAVN</sequence>
<dbReference type="SUPFAM" id="SSF56784">
    <property type="entry name" value="HAD-like"/>
    <property type="match status" value="1"/>
</dbReference>
<dbReference type="Proteomes" id="UP000184278">
    <property type="component" value="Unassembled WGS sequence"/>
</dbReference>
<dbReference type="OrthoDB" id="264363at2"/>
<protein>
    <submittedName>
        <fullName evidence="2">Putative hydrolase of the HAD superfamily</fullName>
    </submittedName>
</protein>
<dbReference type="EMBL" id="FQXK01000030">
    <property type="protein sequence ID" value="SHI47148.1"/>
    <property type="molecule type" value="Genomic_DNA"/>
</dbReference>
<keyword evidence="3" id="KW-1185">Reference proteome</keyword>
<dbReference type="AlphaFoldDB" id="A0A1M6BEZ1"/>
<dbReference type="InterPro" id="IPR051540">
    <property type="entry name" value="S-2-haloacid_dehalogenase"/>
</dbReference>
<dbReference type="STRING" id="1121131.SAMN02745229_03146"/>
<dbReference type="InterPro" id="IPR023214">
    <property type="entry name" value="HAD_sf"/>
</dbReference>
<dbReference type="PANTHER" id="PTHR43316">
    <property type="entry name" value="HYDROLASE, HALOACID DELAHOGENASE-RELATED"/>
    <property type="match status" value="1"/>
</dbReference>
<dbReference type="SFLD" id="SFLDS00003">
    <property type="entry name" value="Haloacid_Dehalogenase"/>
    <property type="match status" value="1"/>
</dbReference>
<dbReference type="GO" id="GO:0016787">
    <property type="term" value="F:hydrolase activity"/>
    <property type="evidence" value="ECO:0007669"/>
    <property type="project" value="UniProtKB-KW"/>
</dbReference>
<keyword evidence="1 2" id="KW-0378">Hydrolase</keyword>
<evidence type="ECO:0000313" key="3">
    <source>
        <dbReference type="Proteomes" id="UP000184278"/>
    </source>
</evidence>
<evidence type="ECO:0000313" key="2">
    <source>
        <dbReference type="EMBL" id="SHI47148.1"/>
    </source>
</evidence>
<dbReference type="Gene3D" id="1.10.150.520">
    <property type="match status" value="1"/>
</dbReference>
<dbReference type="Gene3D" id="3.40.50.1000">
    <property type="entry name" value="HAD superfamily/HAD-like"/>
    <property type="match status" value="1"/>
</dbReference>
<dbReference type="SFLD" id="SFLDG01129">
    <property type="entry name" value="C1.5:_HAD__Beta-PGM__Phosphata"/>
    <property type="match status" value="1"/>
</dbReference>
<dbReference type="Pfam" id="PF00702">
    <property type="entry name" value="Hydrolase"/>
    <property type="match status" value="1"/>
</dbReference>
<gene>
    <name evidence="2" type="ORF">SAMN02745229_03146</name>
</gene>
<evidence type="ECO:0000256" key="1">
    <source>
        <dbReference type="ARBA" id="ARBA00022801"/>
    </source>
</evidence>
<dbReference type="RefSeq" id="WP_073389148.1">
    <property type="nucleotide sequence ID" value="NZ_FQXK01000030.1"/>
</dbReference>